<feature type="transmembrane region" description="Helical" evidence="2">
    <location>
        <begin position="176"/>
        <end position="198"/>
    </location>
</feature>
<dbReference type="AlphaFoldDB" id="A0A1Q5Q625"/>
<organism evidence="4 5">
    <name type="scientific">Talaromyces atroroseus</name>
    <dbReference type="NCBI Taxonomy" id="1441469"/>
    <lineage>
        <taxon>Eukaryota</taxon>
        <taxon>Fungi</taxon>
        <taxon>Dikarya</taxon>
        <taxon>Ascomycota</taxon>
        <taxon>Pezizomycotina</taxon>
        <taxon>Eurotiomycetes</taxon>
        <taxon>Eurotiomycetidae</taxon>
        <taxon>Eurotiales</taxon>
        <taxon>Trichocomaceae</taxon>
        <taxon>Talaromyces</taxon>
        <taxon>Talaromyces sect. Trachyspermi</taxon>
    </lineage>
</organism>
<keyword evidence="5" id="KW-1185">Reference proteome</keyword>
<keyword evidence="2" id="KW-1133">Transmembrane helix</keyword>
<evidence type="ECO:0000256" key="3">
    <source>
        <dbReference type="SAM" id="SignalP"/>
    </source>
</evidence>
<evidence type="ECO:0008006" key="6">
    <source>
        <dbReference type="Google" id="ProtNLM"/>
    </source>
</evidence>
<keyword evidence="3" id="KW-0732">Signal</keyword>
<accession>A0A1Q5Q625</accession>
<dbReference type="RefSeq" id="XP_020115440.1">
    <property type="nucleotide sequence ID" value="XM_020265322.1"/>
</dbReference>
<dbReference type="EMBL" id="LFMY01000022">
    <property type="protein sequence ID" value="OKL55319.1"/>
    <property type="molecule type" value="Genomic_DNA"/>
</dbReference>
<comment type="caution">
    <text evidence="4">The sequence shown here is derived from an EMBL/GenBank/DDBJ whole genome shotgun (WGS) entry which is preliminary data.</text>
</comment>
<dbReference type="STRING" id="1441469.A0A1Q5Q625"/>
<dbReference type="OrthoDB" id="4224364at2759"/>
<dbReference type="GeneID" id="31009148"/>
<keyword evidence="2" id="KW-0812">Transmembrane</keyword>
<feature type="signal peptide" evidence="3">
    <location>
        <begin position="1"/>
        <end position="27"/>
    </location>
</feature>
<keyword evidence="2" id="KW-0472">Membrane</keyword>
<reference evidence="4 5" key="1">
    <citation type="submission" date="2015-06" db="EMBL/GenBank/DDBJ databases">
        <title>Talaromyces atroroseus IBT 11181 draft genome.</title>
        <authorList>
            <person name="Rasmussen K.B."/>
            <person name="Rasmussen S."/>
            <person name="Petersen B."/>
            <person name="Sicheritz-Ponten T."/>
            <person name="Mortensen U.H."/>
            <person name="Thrane U."/>
        </authorList>
    </citation>
    <scope>NUCLEOTIDE SEQUENCE [LARGE SCALE GENOMIC DNA]</scope>
    <source>
        <strain evidence="4 5">IBT 11181</strain>
    </source>
</reference>
<evidence type="ECO:0000313" key="4">
    <source>
        <dbReference type="EMBL" id="OKL55319.1"/>
    </source>
</evidence>
<feature type="chain" id="PRO_5013180196" description="Mid2 domain-containing protein" evidence="3">
    <location>
        <begin position="28"/>
        <end position="272"/>
    </location>
</feature>
<sequence length="272" mass="29044">MFSTVSLGRVSLSLSIATGILSPLAAATQTCYYPDKSIASSDIPCGNGTHVACCGEGAVCLSNGLCMDVFQPFTLARSSCTDQSWTSGNCPNYCLQDSSFNKSGCSIVLYSYLDSTAEYCCNNIDAEDDSAICAYNYTTFQIPDATIIPGYDLLADYVLANETSNSTKSSSNHDTAIGAGVGVPLGVIALASIAWALWERRKLHRFQAGNIAASSVPEPKQDNSYGMVPPQNQPRYTDAGPYQQAQQQQYTQPQVLSEMGVGGPVELDSQRK</sequence>
<feature type="region of interest" description="Disordered" evidence="1">
    <location>
        <begin position="214"/>
        <end position="272"/>
    </location>
</feature>
<feature type="compositionally biased region" description="Low complexity" evidence="1">
    <location>
        <begin position="241"/>
        <end position="254"/>
    </location>
</feature>
<evidence type="ECO:0000313" key="5">
    <source>
        <dbReference type="Proteomes" id="UP000214365"/>
    </source>
</evidence>
<name>A0A1Q5Q625_TALAT</name>
<proteinExistence type="predicted"/>
<dbReference type="Proteomes" id="UP000214365">
    <property type="component" value="Unassembled WGS sequence"/>
</dbReference>
<protein>
    <recommendedName>
        <fullName evidence="6">Mid2 domain-containing protein</fullName>
    </recommendedName>
</protein>
<evidence type="ECO:0000256" key="2">
    <source>
        <dbReference type="SAM" id="Phobius"/>
    </source>
</evidence>
<evidence type="ECO:0000256" key="1">
    <source>
        <dbReference type="SAM" id="MobiDB-lite"/>
    </source>
</evidence>
<gene>
    <name evidence="4" type="ORF">UA08_09392</name>
</gene>